<keyword evidence="3" id="KW-1185">Reference proteome</keyword>
<evidence type="ECO:0000256" key="1">
    <source>
        <dbReference type="SAM" id="SignalP"/>
    </source>
</evidence>
<dbReference type="InParanoid" id="W0RDP0"/>
<feature type="chain" id="PRO_5004794844" evidence="1">
    <location>
        <begin position="23"/>
        <end position="144"/>
    </location>
</feature>
<evidence type="ECO:0000313" key="2">
    <source>
        <dbReference type="EMBL" id="AHG88921.1"/>
    </source>
</evidence>
<dbReference type="RefSeq" id="WP_148306190.1">
    <property type="nucleotide sequence ID" value="NZ_CP007128.1"/>
</dbReference>
<sequence length="144" mass="14900">MRSVRHLSSLALGLALAAPVRAQQPVFGLHVAGPVRASASVGVWLGEDPRHDAASGAVLLVEPGLRGGRASVGYAYALRGGFGSFVTARASALRTWRMVGPPRTYAGAEVQVLPLLAVGPRLGAFVPTSGARRVLWILDVGLGL</sequence>
<dbReference type="EMBL" id="CP007128">
    <property type="protein sequence ID" value="AHG88921.1"/>
    <property type="molecule type" value="Genomic_DNA"/>
</dbReference>
<proteinExistence type="predicted"/>
<dbReference type="KEGG" id="gba:J421_1384"/>
<dbReference type="AlphaFoldDB" id="W0RDP0"/>
<protein>
    <submittedName>
        <fullName evidence="2">Uncharacterized protein</fullName>
    </submittedName>
</protein>
<evidence type="ECO:0000313" key="3">
    <source>
        <dbReference type="Proteomes" id="UP000019151"/>
    </source>
</evidence>
<feature type="signal peptide" evidence="1">
    <location>
        <begin position="1"/>
        <end position="22"/>
    </location>
</feature>
<name>W0RDP0_9BACT</name>
<gene>
    <name evidence="2" type="ORF">J421_1384</name>
</gene>
<reference evidence="2 3" key="1">
    <citation type="journal article" date="2014" name="Genome Announc.">
        <title>Genome Sequence and Methylome of Soil Bacterium Gemmatirosa kalamazoonensis KBS708T, a Member of the Rarely Cultivated Gemmatimonadetes Phylum.</title>
        <authorList>
            <person name="Debruyn J.M."/>
            <person name="Radosevich M."/>
            <person name="Wommack K.E."/>
            <person name="Polson S.W."/>
            <person name="Hauser L.J."/>
            <person name="Fawaz M.N."/>
            <person name="Korlach J."/>
            <person name="Tsai Y.C."/>
        </authorList>
    </citation>
    <scope>NUCLEOTIDE SEQUENCE [LARGE SCALE GENOMIC DNA]</scope>
    <source>
        <strain evidence="2 3">KBS708</strain>
    </source>
</reference>
<keyword evidence="1" id="KW-0732">Signal</keyword>
<dbReference type="Proteomes" id="UP000019151">
    <property type="component" value="Chromosome"/>
</dbReference>
<dbReference type="HOGENOM" id="CLU_1793711_0_0_0"/>
<dbReference type="STRING" id="861299.J421_1384"/>
<accession>W0RDP0</accession>
<organism evidence="2 3">
    <name type="scientific">Gemmatirosa kalamazoonensis</name>
    <dbReference type="NCBI Taxonomy" id="861299"/>
    <lineage>
        <taxon>Bacteria</taxon>
        <taxon>Pseudomonadati</taxon>
        <taxon>Gemmatimonadota</taxon>
        <taxon>Gemmatimonadia</taxon>
        <taxon>Gemmatimonadales</taxon>
        <taxon>Gemmatimonadaceae</taxon>
        <taxon>Gemmatirosa</taxon>
    </lineage>
</organism>